<evidence type="ECO:0000313" key="1">
    <source>
        <dbReference type="EMBL" id="SDD76093.1"/>
    </source>
</evidence>
<organism evidence="1 2">
    <name type="scientific">Niabella drilacis (strain DSM 25811 / CCM 8410 / CCUG 62505 / LMG 26954 / E90)</name>
    <dbReference type="NCBI Taxonomy" id="1285928"/>
    <lineage>
        <taxon>Bacteria</taxon>
        <taxon>Pseudomonadati</taxon>
        <taxon>Bacteroidota</taxon>
        <taxon>Chitinophagia</taxon>
        <taxon>Chitinophagales</taxon>
        <taxon>Chitinophagaceae</taxon>
        <taxon>Niabella</taxon>
    </lineage>
</organism>
<dbReference type="InterPro" id="IPR019619">
    <property type="entry name" value="DUF2490"/>
</dbReference>
<gene>
    <name evidence="1" type="ORF">SAMN04487894_11332</name>
</gene>
<keyword evidence="2" id="KW-1185">Reference proteome</keyword>
<evidence type="ECO:0000313" key="2">
    <source>
        <dbReference type="Proteomes" id="UP000198757"/>
    </source>
</evidence>
<dbReference type="RefSeq" id="WP_245729284.1">
    <property type="nucleotide sequence ID" value="NZ_FMZO01000013.1"/>
</dbReference>
<dbReference type="EMBL" id="FMZO01000013">
    <property type="protein sequence ID" value="SDD76093.1"/>
    <property type="molecule type" value="Genomic_DNA"/>
</dbReference>
<dbReference type="STRING" id="1285928.SAMN04487894_11332"/>
<dbReference type="Proteomes" id="UP000198757">
    <property type="component" value="Unassembled WGS sequence"/>
</dbReference>
<proteinExistence type="predicted"/>
<accession>A0A1G6XE92</accession>
<dbReference type="Pfam" id="PF10677">
    <property type="entry name" value="DUF2490"/>
    <property type="match status" value="1"/>
</dbReference>
<reference evidence="2" key="1">
    <citation type="submission" date="2016-10" db="EMBL/GenBank/DDBJ databases">
        <authorList>
            <person name="Varghese N."/>
            <person name="Submissions S."/>
        </authorList>
    </citation>
    <scope>NUCLEOTIDE SEQUENCE [LARGE SCALE GENOMIC DNA]</scope>
    <source>
        <strain evidence="2">DSM 25811 / CCM 8410 / LMG 26954 / E90</strain>
    </source>
</reference>
<sequence>MSNKIMFRSTTIVLVFIFLTSYTVIAQTENKEHLSGFLMTSITYKFNPKWTAYTELQARSIEKFTPLDYYETKGGIGYSINSRNQPFIGFGRYTTFREHDLYQRELRLWLQYTFTNNIGKLKLDHRGRAEQRFFHYPQTADNKTDQRFRYRLSATLPINKKKVEAQTFFVNGFEELFFGPRADLLKRNRLFTGLGYQFTNTVGVSTGYMWQRELAPGGNRNLHFIYLALNFLLNKKSDEGHHIDVPVAD</sequence>
<evidence type="ECO:0008006" key="3">
    <source>
        <dbReference type="Google" id="ProtNLM"/>
    </source>
</evidence>
<protein>
    <recommendedName>
        <fullName evidence="3">DUF2490 domain-containing protein</fullName>
    </recommendedName>
</protein>
<dbReference type="AlphaFoldDB" id="A0A1G6XE92"/>
<name>A0A1G6XE92_NIADE</name>